<dbReference type="PANTHER" id="PTHR47396">
    <property type="entry name" value="TYPE I RESTRICTION ENZYME ECOKI R PROTEIN"/>
    <property type="match status" value="1"/>
</dbReference>
<dbReference type="CDD" id="cd18785">
    <property type="entry name" value="SF2_C"/>
    <property type="match status" value="1"/>
</dbReference>
<keyword evidence="1" id="KW-0472">Membrane</keyword>
<dbReference type="Gene3D" id="3.40.50.300">
    <property type="entry name" value="P-loop containing nucleotide triphosphate hydrolases"/>
    <property type="match status" value="1"/>
</dbReference>
<keyword evidence="1" id="KW-1133">Transmembrane helix</keyword>
<gene>
    <name evidence="3" type="ORF">A6A20_07135</name>
</gene>
<keyword evidence="1" id="KW-0812">Transmembrane</keyword>
<accession>A0A9X4SIA0</accession>
<evidence type="ECO:0000313" key="4">
    <source>
        <dbReference type="Proteomes" id="UP001155500"/>
    </source>
</evidence>
<dbReference type="SUPFAM" id="SSF52540">
    <property type="entry name" value="P-loop containing nucleoside triphosphate hydrolases"/>
    <property type="match status" value="1"/>
</dbReference>
<comment type="caution">
    <text evidence="3">The sequence shown here is derived from an EMBL/GenBank/DDBJ whole genome shotgun (WGS) entry which is preliminary data.</text>
</comment>
<dbReference type="AlphaFoldDB" id="A0A9X4SIA0"/>
<proteinExistence type="predicted"/>
<dbReference type="PANTHER" id="PTHR47396:SF1">
    <property type="entry name" value="ATP-DEPENDENT HELICASE IRC3-RELATED"/>
    <property type="match status" value="1"/>
</dbReference>
<dbReference type="InterPro" id="IPR014001">
    <property type="entry name" value="Helicase_ATP-bd"/>
</dbReference>
<reference evidence="3" key="1">
    <citation type="submission" date="2016-03" db="EMBL/GenBank/DDBJ databases">
        <title>Co-evolution between Pasteurellaceae and their hosts.</title>
        <authorList>
            <person name="Hansen M.J."/>
            <person name="Bojesen A.M."/>
            <person name="Planet P."/>
        </authorList>
    </citation>
    <scope>NUCLEOTIDE SEQUENCE</scope>
    <source>
        <strain evidence="3">146/S8/89</strain>
    </source>
</reference>
<dbReference type="InterPro" id="IPR050742">
    <property type="entry name" value="Helicase_Restrict-Modif_Enz"/>
</dbReference>
<evidence type="ECO:0000313" key="3">
    <source>
        <dbReference type="EMBL" id="MDG6895395.1"/>
    </source>
</evidence>
<evidence type="ECO:0000259" key="2">
    <source>
        <dbReference type="SMART" id="SM00487"/>
    </source>
</evidence>
<dbReference type="InterPro" id="IPR006935">
    <property type="entry name" value="Helicase/UvrB_N"/>
</dbReference>
<dbReference type="InterPro" id="IPR027417">
    <property type="entry name" value="P-loop_NTPase"/>
</dbReference>
<name>A0A9X4SIA0_9PAST</name>
<dbReference type="GO" id="GO:0005829">
    <property type="term" value="C:cytosol"/>
    <property type="evidence" value="ECO:0007669"/>
    <property type="project" value="TreeGrafter"/>
</dbReference>
<feature type="domain" description="Helicase ATP-binding" evidence="2">
    <location>
        <begin position="46"/>
        <end position="285"/>
    </location>
</feature>
<feature type="transmembrane region" description="Helical" evidence="1">
    <location>
        <begin position="77"/>
        <end position="99"/>
    </location>
</feature>
<dbReference type="EMBL" id="LWID01000001">
    <property type="protein sequence ID" value="MDG6895395.1"/>
    <property type="molecule type" value="Genomic_DNA"/>
</dbReference>
<protein>
    <recommendedName>
        <fullName evidence="2">Helicase ATP-binding domain-containing protein</fullName>
    </recommendedName>
</protein>
<dbReference type="Pfam" id="PF04851">
    <property type="entry name" value="ResIII"/>
    <property type="match status" value="1"/>
</dbReference>
<keyword evidence="4" id="KW-1185">Reference proteome</keyword>
<dbReference type="GO" id="GO:0005524">
    <property type="term" value="F:ATP binding"/>
    <property type="evidence" value="ECO:0007669"/>
    <property type="project" value="InterPro"/>
</dbReference>
<dbReference type="RefSeq" id="WP_279572809.1">
    <property type="nucleotide sequence ID" value="NZ_LWID01000001.1"/>
</dbReference>
<evidence type="ECO:0000256" key="1">
    <source>
        <dbReference type="SAM" id="Phobius"/>
    </source>
</evidence>
<dbReference type="Proteomes" id="UP001155500">
    <property type="component" value="Unassembled WGS sequence"/>
</dbReference>
<dbReference type="SMART" id="SM00487">
    <property type="entry name" value="DEXDc"/>
    <property type="match status" value="1"/>
</dbReference>
<sequence length="896" mass="104354">MAKKKTLIIDDSELLVRKLRQRFKRNYLDLFGDNDRWDCSYIQNNLKDKLRPYQEETLFFFHDCQSNSKTELNFRHLMFNLATGAGKTMLMAATMLYLFKEKGFQNFLFFVHTDGILQKTIDNLVNTGSSKYLFTQVIEIDGRDIKIEQVDVFPKTPNDNTIYLKLATINKVHLDLNIQKENAITFEDLQDIPLVMLADEAHHYNAATASTKKEKEDAGKWERTIEKLLNINNCNRLLEFTATIDLSNEDLFNKYKDKIVQRYDLRKFMEDGFSKKVMLLQVNQDDKTKMLDAILLSQYRKLIASKNGILSFKPVIMFKSNQIDVSIDKHEEFNQVINDLTVEQITNHLQDKQKVLSDKPASIWHKVAKFYGELDLQDVLLGIKKDFNELNIINANGKEMIDEGNAKILNTLEDVNNPFRVVFAVAKLNEGWDVLNLFDIVRISEKAVSTSASTNQEAQLIGRGARYFPFFYKNEKLGKRRFDNQNTELAILEQLHYHTINETSYINNLNNSITQTRLLTSLDGSEQVFTVKVKESFKKTLAYQEGKLYRNRTKSVSPKERTLYSYTDKDIFLSYKIADESLLSEIQNLNLANFKSKSVKVETLKAGRSYFRKAIQRLKFYQFSNLKRYFPVLNSIDEFIMDYLSSIRVQVTIPEGLNLSELTPKERLNLLEEALAKIAINITKNYQKTTGTKVFYGTALNEIVKDYEIKVEDSTDNISQKITAKNMIGKKWFVYDNAVLNQLEHQMLSDMHEVISKLEVKYRDVYLIRNDERSSSFKLTEFDGVRGFMPDFILILSNDNEQTFYQVILEPKGEPYYLQDKWKENMLEQMNGEDIIIEESDRVRLVGVKFYRQFNDGTTDFTQEFFDDLAKKIFDGKSLIESKSTLIDDKQGLLFD</sequence>
<dbReference type="GO" id="GO:0003677">
    <property type="term" value="F:DNA binding"/>
    <property type="evidence" value="ECO:0007669"/>
    <property type="project" value="InterPro"/>
</dbReference>
<dbReference type="GO" id="GO:0016787">
    <property type="term" value="F:hydrolase activity"/>
    <property type="evidence" value="ECO:0007669"/>
    <property type="project" value="InterPro"/>
</dbReference>
<organism evidence="3 4">
    <name type="scientific">Volucribacter amazonae</name>
    <dbReference type="NCBI Taxonomy" id="256731"/>
    <lineage>
        <taxon>Bacteria</taxon>
        <taxon>Pseudomonadati</taxon>
        <taxon>Pseudomonadota</taxon>
        <taxon>Gammaproteobacteria</taxon>
        <taxon>Pasteurellales</taxon>
        <taxon>Pasteurellaceae</taxon>
        <taxon>Volucribacter</taxon>
    </lineage>
</organism>